<feature type="domain" description="HTH cro/C1-type" evidence="2">
    <location>
        <begin position="61"/>
        <end position="115"/>
    </location>
</feature>
<evidence type="ECO:0000313" key="4">
    <source>
        <dbReference type="Proteomes" id="UP000032702"/>
    </source>
</evidence>
<dbReference type="CDD" id="cd00093">
    <property type="entry name" value="HTH_XRE"/>
    <property type="match status" value="1"/>
</dbReference>
<dbReference type="EMBL" id="AAMD01000131">
    <property type="protein sequence ID" value="EAU64075.1"/>
    <property type="molecule type" value="Genomic_DNA"/>
</dbReference>
<organism evidence="3 4">
    <name type="scientific">Stigmatella aurantiaca (strain DW4/3-1)</name>
    <dbReference type="NCBI Taxonomy" id="378806"/>
    <lineage>
        <taxon>Bacteria</taxon>
        <taxon>Pseudomonadati</taxon>
        <taxon>Myxococcota</taxon>
        <taxon>Myxococcia</taxon>
        <taxon>Myxococcales</taxon>
        <taxon>Cystobacterineae</taxon>
        <taxon>Archangiaceae</taxon>
        <taxon>Stigmatella</taxon>
    </lineage>
</organism>
<proteinExistence type="predicted"/>
<dbReference type="Gene3D" id="1.10.260.40">
    <property type="entry name" value="lambda repressor-like DNA-binding domains"/>
    <property type="match status" value="1"/>
</dbReference>
<protein>
    <submittedName>
        <fullName evidence="3">Putative transcriptional repressor</fullName>
    </submittedName>
</protein>
<feature type="region of interest" description="Disordered" evidence="1">
    <location>
        <begin position="1"/>
        <end position="45"/>
    </location>
</feature>
<evidence type="ECO:0000256" key="1">
    <source>
        <dbReference type="SAM" id="MobiDB-lite"/>
    </source>
</evidence>
<dbReference type="Proteomes" id="UP000032702">
    <property type="component" value="Unassembled WGS sequence"/>
</dbReference>
<dbReference type="PROSITE" id="PS50943">
    <property type="entry name" value="HTH_CROC1"/>
    <property type="match status" value="1"/>
</dbReference>
<gene>
    <name evidence="3" type="ORF">STIAU_0038</name>
</gene>
<dbReference type="GO" id="GO:0003677">
    <property type="term" value="F:DNA binding"/>
    <property type="evidence" value="ECO:0007669"/>
    <property type="project" value="InterPro"/>
</dbReference>
<comment type="caution">
    <text evidence="3">The sequence shown here is derived from an EMBL/GenBank/DDBJ whole genome shotgun (WGS) entry which is preliminary data.</text>
</comment>
<reference evidence="3 4" key="1">
    <citation type="submission" date="2006-04" db="EMBL/GenBank/DDBJ databases">
        <authorList>
            <person name="Nierman W.C."/>
        </authorList>
    </citation>
    <scope>NUCLEOTIDE SEQUENCE [LARGE SCALE GENOMIC DNA]</scope>
    <source>
        <strain evidence="3 4">DW4/3-1</strain>
    </source>
</reference>
<dbReference type="InterPro" id="IPR010982">
    <property type="entry name" value="Lambda_DNA-bd_dom_sf"/>
</dbReference>
<evidence type="ECO:0000313" key="3">
    <source>
        <dbReference type="EMBL" id="EAU64075.1"/>
    </source>
</evidence>
<accession>Q08UC5</accession>
<dbReference type="Pfam" id="PF01381">
    <property type="entry name" value="HTH_3"/>
    <property type="match status" value="1"/>
</dbReference>
<sequence>MGPSPVRQDNARRFRMPRAPAKPPAAARSRRPTERNRKPSPLPRHIEIRQRRLPVTLSAALKQARKRAGMTQAEAAEGIGIAPEVYGRMERGGVLPSVPTLLRMCLILGSGPHELMGFAEVESGQSAPGANTVPPGLSDTPEKRCLLRRLARLDSPRLKALARLVALLLSGR</sequence>
<dbReference type="InterPro" id="IPR001387">
    <property type="entry name" value="Cro/C1-type_HTH"/>
</dbReference>
<dbReference type="SUPFAM" id="SSF47413">
    <property type="entry name" value="lambda repressor-like DNA-binding domains"/>
    <property type="match status" value="1"/>
</dbReference>
<name>Q08UC5_STIAD</name>
<dbReference type="SMART" id="SM00530">
    <property type="entry name" value="HTH_XRE"/>
    <property type="match status" value="1"/>
</dbReference>
<evidence type="ECO:0000259" key="2">
    <source>
        <dbReference type="PROSITE" id="PS50943"/>
    </source>
</evidence>
<dbReference type="AlphaFoldDB" id="Q08UC5"/>